<dbReference type="Gene3D" id="3.20.20.140">
    <property type="entry name" value="Metal-dependent hydrolases"/>
    <property type="match status" value="2"/>
</dbReference>
<protein>
    <submittedName>
        <fullName evidence="2">Amidohydrolase</fullName>
    </submittedName>
</protein>
<dbReference type="SUPFAM" id="SSF51556">
    <property type="entry name" value="Metallo-dependent hydrolases"/>
    <property type="match status" value="1"/>
</dbReference>
<comment type="caution">
    <text evidence="2">The sequence shown here is derived from an EMBL/GenBank/DDBJ whole genome shotgun (WGS) entry which is preliminary data.</text>
</comment>
<dbReference type="Gene3D" id="3.10.450.50">
    <property type="match status" value="1"/>
</dbReference>
<dbReference type="Gene3D" id="2.30.40.10">
    <property type="entry name" value="Urease, subunit C, domain 1"/>
    <property type="match status" value="2"/>
</dbReference>
<sequence>MNLRTAFERGLLVVGIGVLAAPPTAARGVERQSPDLGAARALFRTNLDAIRRRDRAAYLACYLESDSLARTGPVGFRLGFKDLADRTGANDWPDFFDASDLKLAPVREGIVYGTYRYRVRYGEDEQSGLSERLFVSTPRGWRIAVTTAFPAPPGTPPPPRALVGATLIDGTGKPPVRDAVVVLRDGKIECAGPRTRCRVPAGVDTLDLGGLWITPGLVDAHVHFSQTGWVDGRPDALDARDVYPYEQVEERLRSHPETWFRSYLCSGVTAVFDVGGYPWTVAMQRQARGDPRAPHVAAAGPLLSTLDFWLNLPAERQFIYLKDEAVARDGVRYLESLGSAAVKVWFIIAPGRDFDEMARAVAAAGDEARRSGLPLIVHATGLREAKAALRAGAKVLVHSVWDRPVDEEFIRLARAGHAIYCPTLTVADGYARVYESVRTGKPPAIDDPLGCVDSLTLAHIASTPAVGAGRLDPSRGADPSGLAQLRGIMAANLVRVHRAGIPIAMGTDAGNPLTLHGLSVHAEMEAMQAAGLSPMAVIVASTRGGALAMGKLDEFGTVQPGKAADLLVVAADPLAGVANLRRIRYVIRGGEVRPLDELRVRR</sequence>
<gene>
    <name evidence="2" type="ORF">E6K73_02275</name>
</gene>
<dbReference type="InterPro" id="IPR032710">
    <property type="entry name" value="NTF2-like_dom_sf"/>
</dbReference>
<accession>A0A538SMT5</accession>
<dbReference type="SUPFAM" id="SSF51338">
    <property type="entry name" value="Composite domain of metallo-dependent hydrolases"/>
    <property type="match status" value="1"/>
</dbReference>
<dbReference type="InterPro" id="IPR011059">
    <property type="entry name" value="Metal-dep_hydrolase_composite"/>
</dbReference>
<dbReference type="InterPro" id="IPR032466">
    <property type="entry name" value="Metal_Hydrolase"/>
</dbReference>
<reference evidence="2 3" key="1">
    <citation type="journal article" date="2019" name="Nat. Microbiol.">
        <title>Mediterranean grassland soil C-N compound turnover is dependent on rainfall and depth, and is mediated by genomically divergent microorganisms.</title>
        <authorList>
            <person name="Diamond S."/>
            <person name="Andeer P.F."/>
            <person name="Li Z."/>
            <person name="Crits-Christoph A."/>
            <person name="Burstein D."/>
            <person name="Anantharaman K."/>
            <person name="Lane K.R."/>
            <person name="Thomas B.C."/>
            <person name="Pan C."/>
            <person name="Northen T.R."/>
            <person name="Banfield J.F."/>
        </authorList>
    </citation>
    <scope>NUCLEOTIDE SEQUENCE [LARGE SCALE GENOMIC DNA]</scope>
    <source>
        <strain evidence="2">WS_3</strain>
    </source>
</reference>
<dbReference type="Proteomes" id="UP000320184">
    <property type="component" value="Unassembled WGS sequence"/>
</dbReference>
<keyword evidence="2" id="KW-0378">Hydrolase</keyword>
<organism evidence="2 3">
    <name type="scientific">Eiseniibacteriota bacterium</name>
    <dbReference type="NCBI Taxonomy" id="2212470"/>
    <lineage>
        <taxon>Bacteria</taxon>
        <taxon>Candidatus Eiseniibacteriota</taxon>
    </lineage>
</organism>
<dbReference type="InterPro" id="IPR051781">
    <property type="entry name" value="Metallo-dep_Hydrolase"/>
</dbReference>
<dbReference type="SUPFAM" id="SSF54427">
    <property type="entry name" value="NTF2-like"/>
    <property type="match status" value="1"/>
</dbReference>
<evidence type="ECO:0000313" key="3">
    <source>
        <dbReference type="Proteomes" id="UP000320184"/>
    </source>
</evidence>
<dbReference type="InterPro" id="IPR006680">
    <property type="entry name" value="Amidohydro-rel"/>
</dbReference>
<name>A0A538SMT5_UNCEI</name>
<evidence type="ECO:0000259" key="1">
    <source>
        <dbReference type="Pfam" id="PF01979"/>
    </source>
</evidence>
<proteinExistence type="predicted"/>
<dbReference type="Pfam" id="PF01979">
    <property type="entry name" value="Amidohydro_1"/>
    <property type="match status" value="1"/>
</dbReference>
<dbReference type="EMBL" id="VBOT01000029">
    <property type="protein sequence ID" value="TMQ52680.1"/>
    <property type="molecule type" value="Genomic_DNA"/>
</dbReference>
<dbReference type="AlphaFoldDB" id="A0A538SMT5"/>
<dbReference type="PANTHER" id="PTHR43135">
    <property type="entry name" value="ALPHA-D-RIBOSE 1-METHYLPHOSPHONATE 5-TRIPHOSPHATE DIPHOSPHATASE"/>
    <property type="match status" value="1"/>
</dbReference>
<dbReference type="PANTHER" id="PTHR43135:SF3">
    <property type="entry name" value="ALPHA-D-RIBOSE 1-METHYLPHOSPHONATE 5-TRIPHOSPHATE DIPHOSPHATASE"/>
    <property type="match status" value="1"/>
</dbReference>
<evidence type="ECO:0000313" key="2">
    <source>
        <dbReference type="EMBL" id="TMQ52680.1"/>
    </source>
</evidence>
<feature type="domain" description="Amidohydrolase-related" evidence="1">
    <location>
        <begin position="212"/>
        <end position="592"/>
    </location>
</feature>
<dbReference type="GO" id="GO:0016810">
    <property type="term" value="F:hydrolase activity, acting on carbon-nitrogen (but not peptide) bonds"/>
    <property type="evidence" value="ECO:0007669"/>
    <property type="project" value="InterPro"/>
</dbReference>